<dbReference type="Proteomes" id="UP001057522">
    <property type="component" value="Unassembled WGS sequence"/>
</dbReference>
<dbReference type="RefSeq" id="WP_250604604.1">
    <property type="nucleotide sequence ID" value="NZ_JAMOKX010000005.1"/>
</dbReference>
<feature type="compositionally biased region" description="Basic and acidic residues" evidence="1">
    <location>
        <begin position="596"/>
        <end position="605"/>
    </location>
</feature>
<gene>
    <name evidence="2" type="ORF">NCR95_06455</name>
</gene>
<dbReference type="EMBL" id="JAMOKX010000005">
    <property type="protein sequence ID" value="MCL9819802.1"/>
    <property type="molecule type" value="Genomic_DNA"/>
</dbReference>
<sequence length="760" mass="88719">MYFCNRERSFVWKMDDLEEVNCIVKNNENYLSVLLDKECQLECLKITLNHEANNEEVQKIIVKYYQNNIEDNVGQKIFLGDGVGEIIISFNKERLISEIQIFSLDFKNIAKISAFKRRIKGILVAGRLDAFGSRMIAFITAMYLSQKTGFKFGYTWRKVDEPGGVFLDDDIEIFEQDFIDKHSYKEKLGKGDTNVLCFNSIEELNDKPYKKPWGSYVMNYYIPNQKHLKDLDEKEYLRDFGKIFRSIPFKSKYKQAIRESDKKAEELGEFVAIHMRGGDSIYNKYFRKKIFSPIVMKYVFPMEVAIYAIKYFIEKENKKVVLFGADTKANLVIKEFLNDYSLDGRFFIASELHSNFNTMQTTIYEIVLMSKAIMVLANHSTYSKFAAALGDAELKNFNQFFSIQEIFDSILNYFDRFDAHWIQKSASCAYALDLACNKLNINISTKINLVNNGLEFDCNNSAFRVMLMDILMKDGQLERANKYLENILIDRKEEFIDTLLGVLWGQYVVFLPQFQNYFSCSSGDYPYISYIAAKISLFQKNPSNALKFIQYSLKSQPNNKEFLSCKKEIEALLTKQEEGIVQSNKSQSNSQQPEAKTSDNEPQADKISLDSLKQELTSKTQQLTQTNSQLNSKTKELNFTLRYGTAKDRIHNHLSYKLGETIIENSKSLLGYIRMPYVLSYIKEKHKQEQQQYQEAIKKNPNLKLPNLESYPDYKESLKEKECLTYKLGEAFIKANKTWYKGGYVKMWFEVRRLKERFKQ</sequence>
<dbReference type="SUPFAM" id="SSF48452">
    <property type="entry name" value="TPR-like"/>
    <property type="match status" value="1"/>
</dbReference>
<keyword evidence="3" id="KW-1185">Reference proteome</keyword>
<proteinExistence type="predicted"/>
<evidence type="ECO:0000256" key="1">
    <source>
        <dbReference type="SAM" id="MobiDB-lite"/>
    </source>
</evidence>
<reference evidence="2" key="1">
    <citation type="submission" date="2022-06" db="EMBL/GenBank/DDBJ databases">
        <title>Helicobacter colisuis sp. nov.</title>
        <authorList>
            <person name="Papic B."/>
            <person name="Gruntar I."/>
        </authorList>
    </citation>
    <scope>NUCLEOTIDE SEQUENCE</scope>
    <source>
        <strain evidence="2">11154-15</strain>
    </source>
</reference>
<dbReference type="InterPro" id="IPR011990">
    <property type="entry name" value="TPR-like_helical_dom_sf"/>
</dbReference>
<evidence type="ECO:0000313" key="3">
    <source>
        <dbReference type="Proteomes" id="UP001057522"/>
    </source>
</evidence>
<evidence type="ECO:0000313" key="2">
    <source>
        <dbReference type="EMBL" id="MCL9819802.1"/>
    </source>
</evidence>
<comment type="caution">
    <text evidence="2">The sequence shown here is derived from an EMBL/GenBank/DDBJ whole genome shotgun (WGS) entry which is preliminary data.</text>
</comment>
<feature type="compositionally biased region" description="Low complexity" evidence="1">
    <location>
        <begin position="582"/>
        <end position="592"/>
    </location>
</feature>
<organism evidence="2 3">
    <name type="scientific">Helicobacter colisuis</name>
    <dbReference type="NCBI Taxonomy" id="2949739"/>
    <lineage>
        <taxon>Bacteria</taxon>
        <taxon>Pseudomonadati</taxon>
        <taxon>Campylobacterota</taxon>
        <taxon>Epsilonproteobacteria</taxon>
        <taxon>Campylobacterales</taxon>
        <taxon>Helicobacteraceae</taxon>
        <taxon>Helicobacter</taxon>
    </lineage>
</organism>
<evidence type="ECO:0008006" key="4">
    <source>
        <dbReference type="Google" id="ProtNLM"/>
    </source>
</evidence>
<accession>A0ABT0TV55</accession>
<name>A0ABT0TV55_9HELI</name>
<protein>
    <recommendedName>
        <fullName evidence="4">Sugar transferase</fullName>
    </recommendedName>
</protein>
<feature type="region of interest" description="Disordered" evidence="1">
    <location>
        <begin position="580"/>
        <end position="605"/>
    </location>
</feature>